<feature type="region of interest" description="Disordered" evidence="1">
    <location>
        <begin position="42"/>
        <end position="65"/>
    </location>
</feature>
<name>A0A1R1YS64_9FUNG</name>
<organism evidence="2 3">
    <name type="scientific">Smittium culicis</name>
    <dbReference type="NCBI Taxonomy" id="133412"/>
    <lineage>
        <taxon>Eukaryota</taxon>
        <taxon>Fungi</taxon>
        <taxon>Fungi incertae sedis</taxon>
        <taxon>Zoopagomycota</taxon>
        <taxon>Kickxellomycotina</taxon>
        <taxon>Harpellomycetes</taxon>
        <taxon>Harpellales</taxon>
        <taxon>Legeriomycetaceae</taxon>
        <taxon>Smittium</taxon>
    </lineage>
</organism>
<evidence type="ECO:0000313" key="2">
    <source>
        <dbReference type="EMBL" id="OMJ29738.1"/>
    </source>
</evidence>
<proteinExistence type="predicted"/>
<feature type="compositionally biased region" description="Basic and acidic residues" evidence="1">
    <location>
        <begin position="55"/>
        <end position="65"/>
    </location>
</feature>
<feature type="region of interest" description="Disordered" evidence="1">
    <location>
        <begin position="538"/>
        <end position="557"/>
    </location>
</feature>
<accession>A0A1R1YS64</accession>
<comment type="caution">
    <text evidence="2">The sequence shown here is derived from an EMBL/GenBank/DDBJ whole genome shotgun (WGS) entry which is preliminary data.</text>
</comment>
<sequence>MQDGTEVSKSVNRRSICTSSKESHCRSIHELSWILLQPIHDTQEDRGSKTGTGFERAEHSSREAKLQDGDIRIHMQIDSQEGLANIDRPGGCVSPFTNTQDLPKIPQVFMERKALSVQGASIRTSLKPTSVHEDIETGTAMGKILGDTNFSVLRRPSDNGRVETDMREQHQYGFEKIKGIGLPYKTIEVVSNPQSINPTPWNADKYSPYDSQSSTPEIPGLETRSEKTDKRRNFNATSSCVIHRQGSDDVYSLVARETNAATPTGAEKQLFIEYKGLKIDCQSNSTCNKHTKVVGRKTSRVERSVFLTGDSRNGDIYRCQRHGMGYSCGIEILLRFMESVTEITPYQREGVVNRLVCNQALVCRCTICIDLFRQYHYAFVRKKVWGDYFIKLVGDFRKAMVSLPGDQYPTTSDIYTISDEPCRCPVTPDSPDRMVNLFTNICSTSRCLWSTRCRPVCFSGERQGIKLLQLVSGHRSNRNQLPSSQLGSLEEPILMLALEYNSQYNPEGTKRTTDYNSGHTSMEISNLVSRSPEVIDCTAAPSSSNDDNSRHKKRKVPAYEEQEMVINGMEDQRSLLKSQGLEDTAINLIVSNERSAKRRYRTDISTSCSELLGTRIYYEEAKRKHNKGL</sequence>
<reference evidence="3" key="1">
    <citation type="submission" date="2017-01" db="EMBL/GenBank/DDBJ databases">
        <authorList>
            <person name="Wang Y."/>
            <person name="White M."/>
            <person name="Kvist S."/>
            <person name="Moncalvo J.-M."/>
        </authorList>
    </citation>
    <scope>NUCLEOTIDE SEQUENCE [LARGE SCALE GENOMIC DNA]</scope>
    <source>
        <strain evidence="3">ID-206-W2</strain>
    </source>
</reference>
<dbReference type="PANTHER" id="PTHR33066">
    <property type="entry name" value="INTEGRASE_SAM-LIKE_N DOMAIN-CONTAINING PROTEIN"/>
    <property type="match status" value="1"/>
</dbReference>
<dbReference type="PANTHER" id="PTHR33066:SF2">
    <property type="entry name" value="FILAGGRIN-2-LIKE"/>
    <property type="match status" value="1"/>
</dbReference>
<evidence type="ECO:0000256" key="1">
    <source>
        <dbReference type="SAM" id="MobiDB-lite"/>
    </source>
</evidence>
<evidence type="ECO:0000313" key="3">
    <source>
        <dbReference type="Proteomes" id="UP000187429"/>
    </source>
</evidence>
<gene>
    <name evidence="2" type="ORF">AYI69_g734</name>
</gene>
<keyword evidence="3" id="KW-1185">Reference proteome</keyword>
<dbReference type="Proteomes" id="UP000187429">
    <property type="component" value="Unassembled WGS sequence"/>
</dbReference>
<dbReference type="AlphaFoldDB" id="A0A1R1YS64"/>
<dbReference type="OrthoDB" id="5616060at2759"/>
<dbReference type="EMBL" id="LSSM01000196">
    <property type="protein sequence ID" value="OMJ29738.1"/>
    <property type="molecule type" value="Genomic_DNA"/>
</dbReference>
<protein>
    <submittedName>
        <fullName evidence="2">Uncharacterized protein</fullName>
    </submittedName>
</protein>
<feature type="region of interest" description="Disordered" evidence="1">
    <location>
        <begin position="194"/>
        <end position="230"/>
    </location>
</feature>